<dbReference type="SMART" id="SM00471">
    <property type="entry name" value="HDc"/>
    <property type="match status" value="1"/>
</dbReference>
<feature type="domain" description="Response regulatory" evidence="2">
    <location>
        <begin position="10"/>
        <end position="126"/>
    </location>
</feature>
<dbReference type="PANTHER" id="PTHR45228">
    <property type="entry name" value="CYCLIC DI-GMP PHOSPHODIESTERASE TM_0186-RELATED"/>
    <property type="match status" value="1"/>
</dbReference>
<name>A0A2W4R7Y7_9GAMM</name>
<dbReference type="SUPFAM" id="SSF52172">
    <property type="entry name" value="CheY-like"/>
    <property type="match status" value="1"/>
</dbReference>
<evidence type="ECO:0000259" key="3">
    <source>
        <dbReference type="PROSITE" id="PS51832"/>
    </source>
</evidence>
<dbReference type="Gene3D" id="1.10.3210.10">
    <property type="entry name" value="Hypothetical protein af1432"/>
    <property type="match status" value="1"/>
</dbReference>
<dbReference type="Pfam" id="PF00072">
    <property type="entry name" value="Response_reg"/>
    <property type="match status" value="1"/>
</dbReference>
<dbReference type="Pfam" id="PF13487">
    <property type="entry name" value="HD_5"/>
    <property type="match status" value="1"/>
</dbReference>
<keyword evidence="1" id="KW-0597">Phosphoprotein</keyword>
<evidence type="ECO:0000259" key="2">
    <source>
        <dbReference type="PROSITE" id="PS50110"/>
    </source>
</evidence>
<feature type="modified residue" description="4-aspartylphosphate" evidence="1">
    <location>
        <position position="59"/>
    </location>
</feature>
<reference evidence="4 5" key="1">
    <citation type="journal article" date="2018" name="Aquat. Microb. Ecol.">
        <title>Gammaproteobacterial methanotrophs dominate.</title>
        <authorList>
            <person name="Rissanen A.J."/>
            <person name="Saarenheimo J."/>
            <person name="Tiirola M."/>
            <person name="Peura S."/>
            <person name="Aalto S.L."/>
            <person name="Karvinen A."/>
            <person name="Nykanen H."/>
        </authorList>
    </citation>
    <scope>NUCLEOTIDE SEQUENCE [LARGE SCALE GENOMIC DNA]</scope>
    <source>
        <strain evidence="4">AMbin10</strain>
    </source>
</reference>
<dbReference type="InterPro" id="IPR037522">
    <property type="entry name" value="HD_GYP_dom"/>
</dbReference>
<protein>
    <submittedName>
        <fullName evidence="4">Two-component system response regulator</fullName>
    </submittedName>
</protein>
<dbReference type="Gene3D" id="3.40.50.2300">
    <property type="match status" value="1"/>
</dbReference>
<dbReference type="SUPFAM" id="SSF109604">
    <property type="entry name" value="HD-domain/PDEase-like"/>
    <property type="match status" value="1"/>
</dbReference>
<evidence type="ECO:0000313" key="4">
    <source>
        <dbReference type="EMBL" id="PZN78229.1"/>
    </source>
</evidence>
<dbReference type="PROSITE" id="PS51832">
    <property type="entry name" value="HD_GYP"/>
    <property type="match status" value="1"/>
</dbReference>
<dbReference type="InterPro" id="IPR003607">
    <property type="entry name" value="HD/PDEase_dom"/>
</dbReference>
<dbReference type="PROSITE" id="PS50110">
    <property type="entry name" value="RESPONSE_REGULATORY"/>
    <property type="match status" value="1"/>
</dbReference>
<dbReference type="InterPro" id="IPR011006">
    <property type="entry name" value="CheY-like_superfamily"/>
</dbReference>
<dbReference type="SMART" id="SM00448">
    <property type="entry name" value="REC"/>
    <property type="match status" value="1"/>
</dbReference>
<accession>A0A2W4R7Y7</accession>
<dbReference type="Proteomes" id="UP000249396">
    <property type="component" value="Unassembled WGS sequence"/>
</dbReference>
<dbReference type="GO" id="GO:0000160">
    <property type="term" value="P:phosphorelay signal transduction system"/>
    <property type="evidence" value="ECO:0007669"/>
    <property type="project" value="InterPro"/>
</dbReference>
<sequence>MTNREKALKTVLIVDDSPENLDIMRGILSPFYRVLVATNGRKALKVAMSPSRPDLILMDINMPEMDGYEACRLLKLDSWTSNIPILFVTAKSDMEDESLGFALGASDYLVKPVNPPIVLARVKTHLVIHDQVNLLADQIEMRTKQLELRNIELEETCYEVICQLGRAAEYRDNETGMHVLRMSRYTGVLALKAGLSKPEAEELMIAAPMHDLGKIGIPDHILLKPGKLTDEEFAIMRTHAEIGYKIIGKQNSAILNLGALIALTHHEKWNGRGYPRKLQGEDIPLAGRIVAICDVFDALTSVRPYKAAWSVDDAMALIAKESGGHFDPRLAALFVDLKHEIVAIMEHCQTIQEVPLGFNLVGEQLELKQFSF</sequence>
<evidence type="ECO:0000313" key="5">
    <source>
        <dbReference type="Proteomes" id="UP000249396"/>
    </source>
</evidence>
<dbReference type="PANTHER" id="PTHR45228:SF5">
    <property type="entry name" value="CYCLIC DI-GMP PHOSPHODIESTERASE VC_1348-RELATED"/>
    <property type="match status" value="1"/>
</dbReference>
<gene>
    <name evidence="4" type="ORF">DM484_13240</name>
</gene>
<dbReference type="AlphaFoldDB" id="A0A2W4R7Y7"/>
<dbReference type="GO" id="GO:0008081">
    <property type="term" value="F:phosphoric diester hydrolase activity"/>
    <property type="evidence" value="ECO:0007669"/>
    <property type="project" value="UniProtKB-ARBA"/>
</dbReference>
<dbReference type="InterPro" id="IPR001789">
    <property type="entry name" value="Sig_transdc_resp-reg_receiver"/>
</dbReference>
<dbReference type="EMBL" id="QJPH01000322">
    <property type="protein sequence ID" value="PZN78229.1"/>
    <property type="molecule type" value="Genomic_DNA"/>
</dbReference>
<comment type="caution">
    <text evidence="4">The sequence shown here is derived from an EMBL/GenBank/DDBJ whole genome shotgun (WGS) entry which is preliminary data.</text>
</comment>
<proteinExistence type="predicted"/>
<organism evidence="4 5">
    <name type="scientific">Candidatus Methylumidiphilus alinenensis</name>
    <dbReference type="NCBI Taxonomy" id="2202197"/>
    <lineage>
        <taxon>Bacteria</taxon>
        <taxon>Pseudomonadati</taxon>
        <taxon>Pseudomonadota</taxon>
        <taxon>Gammaproteobacteria</taxon>
        <taxon>Methylococcales</taxon>
        <taxon>Candidatus Methylumidiphilus</taxon>
    </lineage>
</organism>
<dbReference type="CDD" id="cd00077">
    <property type="entry name" value="HDc"/>
    <property type="match status" value="1"/>
</dbReference>
<evidence type="ECO:0000256" key="1">
    <source>
        <dbReference type="PROSITE-ProRule" id="PRU00169"/>
    </source>
</evidence>
<dbReference type="InterPro" id="IPR052020">
    <property type="entry name" value="Cyclic_di-GMP/3'3'-cGAMP_PDE"/>
</dbReference>
<feature type="domain" description="HD-GYP" evidence="3">
    <location>
        <begin position="153"/>
        <end position="350"/>
    </location>
</feature>